<dbReference type="InterPro" id="IPR024478">
    <property type="entry name" value="HlyB_4HB_MCP"/>
</dbReference>
<protein>
    <submittedName>
        <fullName evidence="7">HAMP domain-containing protein</fullName>
    </submittedName>
</protein>
<reference evidence="7 8" key="1">
    <citation type="submission" date="2019-11" db="EMBL/GenBank/DDBJ databases">
        <title>Novel Deefgea species.</title>
        <authorList>
            <person name="Han J.-H."/>
        </authorList>
    </citation>
    <scope>NUCLEOTIDE SEQUENCE [LARGE SCALE GENOMIC DNA]</scope>
    <source>
        <strain evidence="7 8">LMG 24817</strain>
    </source>
</reference>
<dbReference type="SMART" id="SM00283">
    <property type="entry name" value="MA"/>
    <property type="match status" value="1"/>
</dbReference>
<dbReference type="RefSeq" id="WP_203570265.1">
    <property type="nucleotide sequence ID" value="NZ_WOFE01000001.1"/>
</dbReference>
<feature type="domain" description="HAMP" evidence="6">
    <location>
        <begin position="213"/>
        <end position="266"/>
    </location>
</feature>
<evidence type="ECO:0000259" key="6">
    <source>
        <dbReference type="PROSITE" id="PS50885"/>
    </source>
</evidence>
<feature type="transmembrane region" description="Helical" evidence="4">
    <location>
        <begin position="12"/>
        <end position="33"/>
    </location>
</feature>
<keyword evidence="8" id="KW-1185">Reference proteome</keyword>
<comment type="caution">
    <text evidence="7">The sequence shown here is derived from an EMBL/GenBank/DDBJ whole genome shotgun (WGS) entry which is preliminary data.</text>
</comment>
<keyword evidence="4" id="KW-0472">Membrane</keyword>
<evidence type="ECO:0000256" key="3">
    <source>
        <dbReference type="PROSITE-ProRule" id="PRU00284"/>
    </source>
</evidence>
<dbReference type="EMBL" id="WOFE01000001">
    <property type="protein sequence ID" value="MBM5571004.1"/>
    <property type="molecule type" value="Genomic_DNA"/>
</dbReference>
<dbReference type="SMART" id="SM00304">
    <property type="entry name" value="HAMP"/>
    <property type="match status" value="2"/>
</dbReference>
<keyword evidence="4" id="KW-0812">Transmembrane</keyword>
<sequence>MLKNMSVGAKIILGFAISLTLLVFVGIVGTIGLNQQHSVTSQLLHTNLQYGMHLIEARKQVGDLRRFEKDLFLNFDSPEKIAEYHEKWQKSFANLQTELAEAKKLATPEQASKIEALLGHSEAYGKGESSIMSDIKAGKFSTAQEINKAFSQFKDPIRLMSDILTELTDAALKDVQSIDNQVDAIKSTVTSTLITLIVIAIGLGVTCAFIIYQSIRKPLASMQATIAEIDRTGRISMHMPVENNDEIGQTSTAMNQLLGNMCNVIGTANRCSHDLVQSARELTHAANQVSNASGLQSEASSATAAAIEEMSVSVHLIADNSSQLEEETRLVAKTAEEGSAVAGKTTGQIQQIANSINKSNELIGQLNHRSDEIGSIVLVIKDIADQTNLLALNAAIEAARAGDLGRGFAVVADEVRKLAERTTQATLEITNKIQAVQNDTSVAAKGMYEASSLVETGVRSTHEMAEALAQIKELAHRNVEHISSITGAIHEQSSASQEIAKNVERIAQAGEENSSAAKSACELSDRLNALAGRLDTTIQTFKI</sequence>
<dbReference type="InterPro" id="IPR004089">
    <property type="entry name" value="MCPsignal_dom"/>
</dbReference>
<proteinExistence type="inferred from homology"/>
<dbReference type="PROSITE" id="PS50111">
    <property type="entry name" value="CHEMOTAXIS_TRANSDUC_2"/>
    <property type="match status" value="1"/>
</dbReference>
<dbReference type="Pfam" id="PF12729">
    <property type="entry name" value="4HB_MCP_1"/>
    <property type="match status" value="1"/>
</dbReference>
<dbReference type="PANTHER" id="PTHR32089">
    <property type="entry name" value="METHYL-ACCEPTING CHEMOTAXIS PROTEIN MCPB"/>
    <property type="match status" value="1"/>
</dbReference>
<dbReference type="Gene3D" id="1.10.287.950">
    <property type="entry name" value="Methyl-accepting chemotaxis protein"/>
    <property type="match status" value="1"/>
</dbReference>
<dbReference type="InterPro" id="IPR003660">
    <property type="entry name" value="HAMP_dom"/>
</dbReference>
<organism evidence="7 8">
    <name type="scientific">Deefgea chitinilytica</name>
    <dbReference type="NCBI Taxonomy" id="570276"/>
    <lineage>
        <taxon>Bacteria</taxon>
        <taxon>Pseudomonadati</taxon>
        <taxon>Pseudomonadota</taxon>
        <taxon>Betaproteobacteria</taxon>
        <taxon>Neisseriales</taxon>
        <taxon>Chitinibacteraceae</taxon>
        <taxon>Deefgea</taxon>
    </lineage>
</organism>
<evidence type="ECO:0000313" key="7">
    <source>
        <dbReference type="EMBL" id="MBM5571004.1"/>
    </source>
</evidence>
<dbReference type="PANTHER" id="PTHR32089:SF112">
    <property type="entry name" value="LYSOZYME-LIKE PROTEIN-RELATED"/>
    <property type="match status" value="1"/>
</dbReference>
<evidence type="ECO:0000256" key="2">
    <source>
        <dbReference type="ARBA" id="ARBA00029447"/>
    </source>
</evidence>
<evidence type="ECO:0000259" key="5">
    <source>
        <dbReference type="PROSITE" id="PS50111"/>
    </source>
</evidence>
<dbReference type="Proteomes" id="UP001195660">
    <property type="component" value="Unassembled WGS sequence"/>
</dbReference>
<feature type="transmembrane region" description="Helical" evidence="4">
    <location>
        <begin position="193"/>
        <end position="212"/>
    </location>
</feature>
<accession>A0ABS2CA33</accession>
<dbReference type="Pfam" id="PF00015">
    <property type="entry name" value="MCPsignal"/>
    <property type="match status" value="1"/>
</dbReference>
<keyword evidence="4" id="KW-1133">Transmembrane helix</keyword>
<dbReference type="PROSITE" id="PS50885">
    <property type="entry name" value="HAMP"/>
    <property type="match status" value="1"/>
</dbReference>
<evidence type="ECO:0000256" key="4">
    <source>
        <dbReference type="SAM" id="Phobius"/>
    </source>
</evidence>
<dbReference type="CDD" id="cd11386">
    <property type="entry name" value="MCP_signal"/>
    <property type="match status" value="1"/>
</dbReference>
<comment type="similarity">
    <text evidence="2">Belongs to the methyl-accepting chemotaxis (MCP) protein family.</text>
</comment>
<evidence type="ECO:0000313" key="8">
    <source>
        <dbReference type="Proteomes" id="UP001195660"/>
    </source>
</evidence>
<dbReference type="SUPFAM" id="SSF58104">
    <property type="entry name" value="Methyl-accepting chemotaxis protein (MCP) signaling domain"/>
    <property type="match status" value="1"/>
</dbReference>
<name>A0ABS2CA33_9NEIS</name>
<keyword evidence="1 3" id="KW-0807">Transducer</keyword>
<evidence type="ECO:0000256" key="1">
    <source>
        <dbReference type="ARBA" id="ARBA00023224"/>
    </source>
</evidence>
<dbReference type="Pfam" id="PF00672">
    <property type="entry name" value="HAMP"/>
    <property type="match status" value="1"/>
</dbReference>
<gene>
    <name evidence="7" type="ORF">GM173_05345</name>
</gene>
<feature type="domain" description="Methyl-accepting transducer" evidence="5">
    <location>
        <begin position="271"/>
        <end position="507"/>
    </location>
</feature>